<feature type="transmembrane region" description="Helical" evidence="2">
    <location>
        <begin position="120"/>
        <end position="143"/>
    </location>
</feature>
<dbReference type="OrthoDB" id="3261033at2"/>
<keyword evidence="2" id="KW-1133">Transmembrane helix</keyword>
<dbReference type="InterPro" id="IPR025557">
    <property type="entry name" value="DUF4282"/>
</dbReference>
<evidence type="ECO:0008006" key="5">
    <source>
        <dbReference type="Google" id="ProtNLM"/>
    </source>
</evidence>
<feature type="region of interest" description="Disordered" evidence="1">
    <location>
        <begin position="1"/>
        <end position="21"/>
    </location>
</feature>
<dbReference type="EMBL" id="BMNJ01000005">
    <property type="protein sequence ID" value="GGO99467.1"/>
    <property type="molecule type" value="Genomic_DNA"/>
</dbReference>
<evidence type="ECO:0000313" key="4">
    <source>
        <dbReference type="Proteomes" id="UP000614239"/>
    </source>
</evidence>
<keyword evidence="4" id="KW-1185">Reference proteome</keyword>
<dbReference type="Pfam" id="PF14110">
    <property type="entry name" value="DUF4282"/>
    <property type="match status" value="1"/>
</dbReference>
<dbReference type="Proteomes" id="UP000614239">
    <property type="component" value="Unassembled WGS sequence"/>
</dbReference>
<gene>
    <name evidence="3" type="ORF">GCM10011612_16830</name>
</gene>
<evidence type="ECO:0000256" key="2">
    <source>
        <dbReference type="SAM" id="Phobius"/>
    </source>
</evidence>
<name>A0A8H9HB37_9ACTO</name>
<protein>
    <recommendedName>
        <fullName evidence="5">DUF4282 domain-containing protein</fullName>
    </recommendedName>
</protein>
<feature type="compositionally biased region" description="Pro residues" evidence="1">
    <location>
        <begin position="1"/>
        <end position="12"/>
    </location>
</feature>
<proteinExistence type="predicted"/>
<evidence type="ECO:0000313" key="3">
    <source>
        <dbReference type="EMBL" id="GGO99467.1"/>
    </source>
</evidence>
<keyword evidence="2" id="KW-0812">Transmembrane</keyword>
<comment type="caution">
    <text evidence="3">The sequence shown here is derived from an EMBL/GenBank/DDBJ whole genome shotgun (WGS) entry which is preliminary data.</text>
</comment>
<evidence type="ECO:0000256" key="1">
    <source>
        <dbReference type="SAM" id="MobiDB-lite"/>
    </source>
</evidence>
<reference evidence="3" key="1">
    <citation type="journal article" date="2014" name="Int. J. Syst. Evol. Microbiol.">
        <title>Complete genome sequence of Corynebacterium casei LMG S-19264T (=DSM 44701T), isolated from a smear-ripened cheese.</title>
        <authorList>
            <consortium name="US DOE Joint Genome Institute (JGI-PGF)"/>
            <person name="Walter F."/>
            <person name="Albersmeier A."/>
            <person name="Kalinowski J."/>
            <person name="Ruckert C."/>
        </authorList>
    </citation>
    <scope>NUCLEOTIDE SEQUENCE</scope>
    <source>
        <strain evidence="3">CGMCC 4.7372</strain>
    </source>
</reference>
<reference evidence="3" key="2">
    <citation type="submission" date="2020-09" db="EMBL/GenBank/DDBJ databases">
        <authorList>
            <person name="Sun Q."/>
            <person name="Zhou Y."/>
        </authorList>
    </citation>
    <scope>NUCLEOTIDE SEQUENCE</scope>
    <source>
        <strain evidence="3">CGMCC 4.7372</strain>
    </source>
</reference>
<accession>A0A8H9HB37</accession>
<dbReference type="RefSeq" id="WP_080463350.1">
    <property type="nucleotide sequence ID" value="NZ_BMNJ01000005.1"/>
</dbReference>
<feature type="transmembrane region" description="Helical" evidence="2">
    <location>
        <begin position="93"/>
        <end position="114"/>
    </location>
</feature>
<keyword evidence="2" id="KW-0472">Membrane</keyword>
<sequence>MQNPPVPEPSNPSAPSAYDAYPSAPAAGAAAQPYGQPYAQQVPPVPAAPGYAPPAYAQQAPGYARDQSQSTGFFKALFDLSFSNYITLTFAKVIYVAVMAACVVVWLVMVFSAFSDDASTGVVVLLLGWIPAFLYVILARLGLEASVALIRAAQNTSELVAQGRRG</sequence>
<dbReference type="AlphaFoldDB" id="A0A8H9HB37"/>
<organism evidence="3 4">
    <name type="scientific">Actinomyces gaoshouyii</name>
    <dbReference type="NCBI Taxonomy" id="1960083"/>
    <lineage>
        <taxon>Bacteria</taxon>
        <taxon>Bacillati</taxon>
        <taxon>Actinomycetota</taxon>
        <taxon>Actinomycetes</taxon>
        <taxon>Actinomycetales</taxon>
        <taxon>Actinomycetaceae</taxon>
        <taxon>Actinomyces</taxon>
    </lineage>
</organism>